<dbReference type="EMBL" id="KN727399">
    <property type="protein sequence ID" value="KIH65777.1"/>
    <property type="molecule type" value="Genomic_DNA"/>
</dbReference>
<gene>
    <name evidence="1" type="ORF">ANCDUO_03898</name>
</gene>
<organism evidence="1 2">
    <name type="scientific">Ancylostoma duodenale</name>
    <dbReference type="NCBI Taxonomy" id="51022"/>
    <lineage>
        <taxon>Eukaryota</taxon>
        <taxon>Metazoa</taxon>
        <taxon>Ecdysozoa</taxon>
        <taxon>Nematoda</taxon>
        <taxon>Chromadorea</taxon>
        <taxon>Rhabditida</taxon>
        <taxon>Rhabditina</taxon>
        <taxon>Rhabditomorpha</taxon>
        <taxon>Strongyloidea</taxon>
        <taxon>Ancylostomatidae</taxon>
        <taxon>Ancylostomatinae</taxon>
        <taxon>Ancylostoma</taxon>
    </lineage>
</organism>
<proteinExistence type="predicted"/>
<name>A0A0C2DSN6_9BILA</name>
<keyword evidence="2" id="KW-1185">Reference proteome</keyword>
<evidence type="ECO:0000313" key="2">
    <source>
        <dbReference type="Proteomes" id="UP000054047"/>
    </source>
</evidence>
<dbReference type="Proteomes" id="UP000054047">
    <property type="component" value="Unassembled WGS sequence"/>
</dbReference>
<accession>A0A0C2DSN6</accession>
<protein>
    <submittedName>
        <fullName evidence="1">Uncharacterized protein</fullName>
    </submittedName>
</protein>
<dbReference type="AlphaFoldDB" id="A0A0C2DSN6"/>
<reference evidence="1 2" key="1">
    <citation type="submission" date="2013-12" db="EMBL/GenBank/DDBJ databases">
        <title>Draft genome of the parsitic nematode Ancylostoma duodenale.</title>
        <authorList>
            <person name="Mitreva M."/>
        </authorList>
    </citation>
    <scope>NUCLEOTIDE SEQUENCE [LARGE SCALE GENOMIC DNA]</scope>
    <source>
        <strain evidence="1 2">Zhejiang</strain>
    </source>
</reference>
<evidence type="ECO:0000313" key="1">
    <source>
        <dbReference type="EMBL" id="KIH65777.1"/>
    </source>
</evidence>
<sequence length="108" mass="11702">MVSTPASRTATTPQMPRWRRFKSALLQNPTAQSAMSTATAMPISWPRGVLDSRVLHPGLQATKLQFCLQCLNPVHQDNCEVRCGNCGSPQFTALPSQKASASAQASKF</sequence>